<dbReference type="InterPro" id="IPR027417">
    <property type="entry name" value="P-loop_NTPase"/>
</dbReference>
<dbReference type="InterPro" id="IPR027541">
    <property type="entry name" value="Ars_ATPase"/>
</dbReference>
<dbReference type="Pfam" id="PF02374">
    <property type="entry name" value="ArsA_ATPase"/>
    <property type="match status" value="3"/>
</dbReference>
<organism evidence="3 4">
    <name type="scientific">Psychrobacillus insolitus</name>
    <dbReference type="NCBI Taxonomy" id="1461"/>
    <lineage>
        <taxon>Bacteria</taxon>
        <taxon>Bacillati</taxon>
        <taxon>Bacillota</taxon>
        <taxon>Bacilli</taxon>
        <taxon>Bacillales</taxon>
        <taxon>Bacillaceae</taxon>
        <taxon>Psychrobacillus</taxon>
    </lineage>
</organism>
<comment type="similarity">
    <text evidence="1">Belongs to the arsA ATPase family.</text>
</comment>
<dbReference type="EMBL" id="QKZI01000004">
    <property type="protein sequence ID" value="PZX04660.1"/>
    <property type="molecule type" value="Genomic_DNA"/>
</dbReference>
<reference evidence="3 4" key="1">
    <citation type="submission" date="2018-06" db="EMBL/GenBank/DDBJ databases">
        <title>Genomic Encyclopedia of Type Strains, Phase IV (KMG-IV): sequencing the most valuable type-strain genomes for metagenomic binning, comparative biology and taxonomic classification.</title>
        <authorList>
            <person name="Goeker M."/>
        </authorList>
    </citation>
    <scope>NUCLEOTIDE SEQUENCE [LARGE SCALE GENOMIC DNA]</scope>
    <source>
        <strain evidence="3 4">DSM 5</strain>
    </source>
</reference>
<name>A0A2W7MF40_9BACI</name>
<dbReference type="InterPro" id="IPR003593">
    <property type="entry name" value="AAA+_ATPase"/>
</dbReference>
<sequence length="592" mass="65581">MERFTTEHYPKTKFLFFTGKGGVGKTSVASALSYTLSLENKKVLLVSTDPASNLQDIFQQALTNTPVLIEGTSHLYALNLDPIQAAEDYKNQMVAPYRGKLPETAIQSMEEQMSGACTVEIAAFNQFSAILTDASVQQNFDVIVFDTAPTGHTLRLLQLPMAWTGFLADNTSGASCLGPLAGLEGQKVMYKKAVEVLADGNQTTLMLVTRPEISPLREAARASIELEAIGIKNQQLLVNGVFEPSDANDLYAKVYKERQQASLLQMPAQLTQYPIYSLPLAPFSITNLERMEKRITDKPLEETISTEPIRQITTTSLQQMISNYIENPKRVIFTMGKGGVGKTTVAALVALGLANKGKRVHLTTTDPAAHLSWVLGDELPENLTMSSIDPKEVLATYKEEVLSKARETMNEDGLSFVQEDLESPCTEEIAVFRAFANVIEAHQDEVVVIDTAPTGHTLLLLDSSESYHKEISRSSGEVPVAVQHLLPTLRNPEETSVIITTLPEATPVYEAERLQQDLQRAGLTVHFWVINQSFSLIQTNDHLLKRKIISEQKWMERVDSLSNSHTVLIPWSLKEPKGLEGLHYLLQEEQTL</sequence>
<dbReference type="SUPFAM" id="SSF52540">
    <property type="entry name" value="P-loop containing nucleoside triphosphate hydrolases"/>
    <property type="match status" value="2"/>
</dbReference>
<keyword evidence="3" id="KW-0067">ATP-binding</keyword>
<evidence type="ECO:0000313" key="4">
    <source>
        <dbReference type="Proteomes" id="UP000248646"/>
    </source>
</evidence>
<dbReference type="Gene3D" id="3.40.50.300">
    <property type="entry name" value="P-loop containing nucleotide triphosphate hydrolases"/>
    <property type="match status" value="2"/>
</dbReference>
<protein>
    <submittedName>
        <fullName evidence="3">Arsenite efflux ATP-binding protein ArsA</fullName>
    </submittedName>
</protein>
<dbReference type="OrthoDB" id="9780677at2"/>
<dbReference type="SMART" id="SM00382">
    <property type="entry name" value="AAA"/>
    <property type="match status" value="2"/>
</dbReference>
<evidence type="ECO:0000256" key="1">
    <source>
        <dbReference type="ARBA" id="ARBA00011040"/>
    </source>
</evidence>
<dbReference type="PIRSF" id="PIRSF001327">
    <property type="entry name" value="Arsenical_pump-driving_ATPase"/>
    <property type="match status" value="1"/>
</dbReference>
<dbReference type="NCBIfam" id="TIGR04291">
    <property type="entry name" value="arsen_driv_ArsA"/>
    <property type="match status" value="1"/>
</dbReference>
<dbReference type="InterPro" id="IPR025723">
    <property type="entry name" value="ArsA/GET3_ATPase-like"/>
</dbReference>
<comment type="caution">
    <text evidence="3">The sequence shown here is derived from an EMBL/GenBank/DDBJ whole genome shotgun (WGS) entry which is preliminary data.</text>
</comment>
<evidence type="ECO:0000313" key="3">
    <source>
        <dbReference type="EMBL" id="PZX04660.1"/>
    </source>
</evidence>
<gene>
    <name evidence="3" type="ORF">C7437_104172</name>
</gene>
<keyword evidence="4" id="KW-1185">Reference proteome</keyword>
<feature type="domain" description="AAA+ ATPase" evidence="2">
    <location>
        <begin position="328"/>
        <end position="533"/>
    </location>
</feature>
<dbReference type="PANTHER" id="PTHR10803:SF3">
    <property type="entry name" value="ATPASE GET3"/>
    <property type="match status" value="1"/>
</dbReference>
<proteinExistence type="inferred from homology"/>
<dbReference type="Proteomes" id="UP000248646">
    <property type="component" value="Unassembled WGS sequence"/>
</dbReference>
<dbReference type="GO" id="GO:0016887">
    <property type="term" value="F:ATP hydrolysis activity"/>
    <property type="evidence" value="ECO:0007669"/>
    <property type="project" value="InterPro"/>
</dbReference>
<dbReference type="GO" id="GO:0005524">
    <property type="term" value="F:ATP binding"/>
    <property type="evidence" value="ECO:0007669"/>
    <property type="project" value="UniProtKB-KW"/>
</dbReference>
<dbReference type="CDD" id="cd02035">
    <property type="entry name" value="ArsA"/>
    <property type="match status" value="2"/>
</dbReference>
<evidence type="ECO:0000259" key="2">
    <source>
        <dbReference type="SMART" id="SM00382"/>
    </source>
</evidence>
<dbReference type="GO" id="GO:0015446">
    <property type="term" value="F:ATPase-coupled arsenite transmembrane transporter activity"/>
    <property type="evidence" value="ECO:0007669"/>
    <property type="project" value="InterPro"/>
</dbReference>
<keyword evidence="3" id="KW-0547">Nucleotide-binding</keyword>
<dbReference type="NCBIfam" id="TIGR00345">
    <property type="entry name" value="GET3_arsA_TRC40"/>
    <property type="match status" value="1"/>
</dbReference>
<feature type="domain" description="AAA+ ATPase" evidence="2">
    <location>
        <begin position="11"/>
        <end position="230"/>
    </location>
</feature>
<dbReference type="InterPro" id="IPR016300">
    <property type="entry name" value="ATPase_ArsA/GET3"/>
</dbReference>
<dbReference type="RefSeq" id="WP_111439824.1">
    <property type="nucleotide sequence ID" value="NZ_QKZI01000004.1"/>
</dbReference>
<accession>A0A2W7MF40</accession>
<dbReference type="PANTHER" id="PTHR10803">
    <property type="entry name" value="ARSENICAL PUMP-DRIVING ATPASE ARSENITE-TRANSLOCATING ATPASE"/>
    <property type="match status" value="1"/>
</dbReference>
<dbReference type="AlphaFoldDB" id="A0A2W7MF40"/>